<dbReference type="PIRSF" id="PIRSF001024">
    <property type="entry name" value="Alph-amyl_fung"/>
    <property type="match status" value="1"/>
</dbReference>
<feature type="signal peptide" evidence="19">
    <location>
        <begin position="1"/>
        <end position="18"/>
    </location>
</feature>
<dbReference type="InterPro" id="IPR017853">
    <property type="entry name" value="GH"/>
</dbReference>
<reference evidence="21 22" key="1">
    <citation type="journal article" date="2016" name="Mol. Biol. Evol.">
        <title>Comparative Genomics of Early-Diverging Mushroom-Forming Fungi Provides Insights into the Origins of Lignocellulose Decay Capabilities.</title>
        <authorList>
            <person name="Nagy L.G."/>
            <person name="Riley R."/>
            <person name="Tritt A."/>
            <person name="Adam C."/>
            <person name="Daum C."/>
            <person name="Floudas D."/>
            <person name="Sun H."/>
            <person name="Yadav J.S."/>
            <person name="Pangilinan J."/>
            <person name="Larsson K.H."/>
            <person name="Matsuura K."/>
            <person name="Barry K."/>
            <person name="Labutti K."/>
            <person name="Kuo R."/>
            <person name="Ohm R.A."/>
            <person name="Bhattacharya S.S."/>
            <person name="Shirouzu T."/>
            <person name="Yoshinaga Y."/>
            <person name="Martin F.M."/>
            <person name="Grigoriev I.V."/>
            <person name="Hibbett D.S."/>
        </authorList>
    </citation>
    <scope>NUCLEOTIDE SEQUENCE [LARGE SCALE GENOMIC DNA]</scope>
    <source>
        <strain evidence="21 22">93-53</strain>
    </source>
</reference>
<feature type="disulfide bond" evidence="16">
    <location>
        <begin position="162"/>
        <end position="176"/>
    </location>
</feature>
<feature type="binding site" evidence="17">
    <location>
        <position position="310"/>
    </location>
    <ligand>
        <name>substrate</name>
    </ligand>
</feature>
<dbReference type="FunFam" id="3.20.20.80:FF:000120">
    <property type="entry name" value="Alpha-amylase A"/>
    <property type="match status" value="1"/>
</dbReference>
<accession>A0A165DLH2</accession>
<keyword evidence="6 19" id="KW-0732">Signal</keyword>
<evidence type="ECO:0000256" key="12">
    <source>
        <dbReference type="ARBA" id="ARBA00023295"/>
    </source>
</evidence>
<dbReference type="STRING" id="1314785.A0A165DLH2"/>
<comment type="catalytic activity">
    <reaction evidence="1">
        <text>Endohydrolysis of (1-&gt;4)-alpha-D-glucosidic linkages in polysaccharides containing three or more (1-&gt;4)-alpha-linked D-glucose units.</text>
        <dbReference type="EC" id="3.2.1.1"/>
    </reaction>
</comment>
<keyword evidence="18" id="KW-0472">Membrane</keyword>
<feature type="binding site" evidence="17">
    <location>
        <position position="136"/>
    </location>
    <ligand>
        <name>substrate</name>
    </ligand>
</feature>
<evidence type="ECO:0000256" key="4">
    <source>
        <dbReference type="ARBA" id="ARBA00012595"/>
    </source>
</evidence>
<protein>
    <recommendedName>
        <fullName evidence="4">alpha-amylase</fullName>
        <ecNumber evidence="4">3.2.1.1</ecNumber>
    </recommendedName>
</protein>
<feature type="active site" description="Nucleophile" evidence="13">
    <location>
        <position position="218"/>
    </location>
</feature>
<sequence length="533" mass="58098">MLWSLLTLFATPVFAASAENWQTRSIYQLVTDRFATSDGSAPPCDTGERKYCNGTWQGVINQLSYIQDMGFDAIWISPVVANLEGDTGDGEAYHGYWAVDQNTLNSHFGTDGDLQLLAETLHQRGMYLMLDVVVNHMAADTLPPNYASFTPFDNQSDFHPFCWITDYNNQTNVEQCWLGDTNVPLVDNNTEDDDIVEFFNDWIKNLVNMYNADGVRIDTVKHIRKDFWPAFVAAAGVFSIGEVLSGDVQYVANYTGYVDSVLDYPTYYPLVRAFNGTSGNLTELAETVKQSQKAYRLGEFMTGSFLENADNPRFQSFETDQALVKNAMTWPFIQDGIPILYYGQEQGYTGGNDPYNREALWLSGYVMDKPLVIHVRTLNAARKAAIDASSDYLNTAVEFASVSESSLAVVKSPMLTLLTNGGSGSTPAWSVADANYSAGEALIDVLTCDEFKADKNGGVSVQGENGMPKVVLPVSVFNSTYCNHLLNDVSGNTSASGTPASAVGKVVVRLSAVIATALAVMGGLVLGVVPGVV</sequence>
<dbReference type="GO" id="GO:0016052">
    <property type="term" value="P:carbohydrate catabolic process"/>
    <property type="evidence" value="ECO:0007669"/>
    <property type="project" value="InterPro"/>
</dbReference>
<dbReference type="Gene3D" id="2.60.40.1180">
    <property type="entry name" value="Golgi alpha-mannosidase II"/>
    <property type="match status" value="1"/>
</dbReference>
<dbReference type="InParanoid" id="A0A165DLH2"/>
<dbReference type="Pfam" id="PF09260">
    <property type="entry name" value="A_amylase_dom_C"/>
    <property type="match status" value="1"/>
</dbReference>
<evidence type="ECO:0000256" key="1">
    <source>
        <dbReference type="ARBA" id="ARBA00000548"/>
    </source>
</evidence>
<dbReference type="InterPro" id="IPR013780">
    <property type="entry name" value="Glyco_hydro_b"/>
</dbReference>
<evidence type="ECO:0000256" key="13">
    <source>
        <dbReference type="PIRSR" id="PIRSR001024-1"/>
    </source>
</evidence>
<dbReference type="PANTHER" id="PTHR10357:SF215">
    <property type="entry name" value="ALPHA-AMYLASE 1"/>
    <property type="match status" value="1"/>
</dbReference>
<evidence type="ECO:0000256" key="19">
    <source>
        <dbReference type="SAM" id="SignalP"/>
    </source>
</evidence>
<dbReference type="GO" id="GO:0005509">
    <property type="term" value="F:calcium ion binding"/>
    <property type="evidence" value="ECO:0007669"/>
    <property type="project" value="InterPro"/>
</dbReference>
<evidence type="ECO:0000256" key="6">
    <source>
        <dbReference type="ARBA" id="ARBA00022729"/>
    </source>
</evidence>
<keyword evidence="8 15" id="KW-0106">Calcium</keyword>
<feature type="binding site" evidence="17">
    <location>
        <position position="216"/>
    </location>
    <ligand>
        <name>substrate</name>
    </ligand>
</feature>
<keyword evidence="11" id="KW-0119">Carbohydrate metabolism</keyword>
<evidence type="ECO:0000256" key="5">
    <source>
        <dbReference type="ARBA" id="ARBA00022723"/>
    </source>
</evidence>
<evidence type="ECO:0000256" key="15">
    <source>
        <dbReference type="PIRSR" id="PIRSR001024-3"/>
    </source>
</evidence>
<evidence type="ECO:0000256" key="16">
    <source>
        <dbReference type="PIRSR" id="PIRSR001024-4"/>
    </source>
</evidence>
<dbReference type="InterPro" id="IPR015340">
    <property type="entry name" value="A_amylase_C_dom"/>
</dbReference>
<feature type="disulfide bond" evidence="16">
    <location>
        <begin position="44"/>
        <end position="52"/>
    </location>
</feature>
<evidence type="ECO:0000256" key="17">
    <source>
        <dbReference type="PIRSR" id="PIRSR001024-5"/>
    </source>
</evidence>
<feature type="chain" id="PRO_5007856655" description="alpha-amylase" evidence="19">
    <location>
        <begin position="19"/>
        <end position="533"/>
    </location>
</feature>
<feature type="binding site" evidence="15">
    <location>
        <position position="187"/>
    </location>
    <ligand>
        <name>Ca(2+)</name>
        <dbReference type="ChEBI" id="CHEBI:29108"/>
        <label>1</label>
    </ligand>
</feature>
<evidence type="ECO:0000256" key="9">
    <source>
        <dbReference type="ARBA" id="ARBA00023157"/>
    </source>
</evidence>
<keyword evidence="10" id="KW-0325">Glycoprotein</keyword>
<keyword evidence="12" id="KW-0326">Glycosidase</keyword>
<feature type="binding site" evidence="15">
    <location>
        <position position="174"/>
    </location>
    <ligand>
        <name>Ca(2+)</name>
        <dbReference type="ChEBI" id="CHEBI:29108"/>
        <label>1</label>
    </ligand>
</feature>
<dbReference type="InterPro" id="IPR013777">
    <property type="entry name" value="A-amylase-like"/>
</dbReference>
<evidence type="ECO:0000256" key="11">
    <source>
        <dbReference type="ARBA" id="ARBA00023277"/>
    </source>
</evidence>
<dbReference type="InterPro" id="IPR006047">
    <property type="entry name" value="GH13_cat_dom"/>
</dbReference>
<feature type="binding site" evidence="15">
    <location>
        <position position="242"/>
    </location>
    <ligand>
        <name>Ca(2+)</name>
        <dbReference type="ChEBI" id="CHEBI:29108"/>
        <label>2</label>
    </ligand>
</feature>
<feature type="binding site" evidence="15">
    <location>
        <position position="135"/>
    </location>
    <ligand>
        <name>Ca(2+)</name>
        <dbReference type="ChEBI" id="CHEBI:29108"/>
        <label>1</label>
    </ligand>
</feature>
<dbReference type="OrthoDB" id="204980at2759"/>
<evidence type="ECO:0000259" key="20">
    <source>
        <dbReference type="SMART" id="SM00642"/>
    </source>
</evidence>
<keyword evidence="18" id="KW-1133">Transmembrane helix</keyword>
<dbReference type="EMBL" id="KV427632">
    <property type="protein sequence ID" value="KZT05146.1"/>
    <property type="molecule type" value="Genomic_DNA"/>
</dbReference>
<dbReference type="SUPFAM" id="SSF51445">
    <property type="entry name" value="(Trans)glycosidases"/>
    <property type="match status" value="1"/>
</dbReference>
<feature type="binding site" evidence="17">
    <location>
        <position position="357"/>
    </location>
    <ligand>
        <name>substrate</name>
    </ligand>
</feature>
<feature type="disulfide bond" evidence="16">
    <location>
        <begin position="448"/>
        <end position="482"/>
    </location>
</feature>
<keyword evidence="9 16" id="KW-1015">Disulfide bond</keyword>
<evidence type="ECO:0000256" key="7">
    <source>
        <dbReference type="ARBA" id="ARBA00022801"/>
    </source>
</evidence>
<evidence type="ECO:0000256" key="2">
    <source>
        <dbReference type="ARBA" id="ARBA00001913"/>
    </source>
</evidence>
<dbReference type="SUPFAM" id="SSF51011">
    <property type="entry name" value="Glycosyl hydrolase domain"/>
    <property type="match status" value="1"/>
</dbReference>
<dbReference type="Proteomes" id="UP000076871">
    <property type="component" value="Unassembled WGS sequence"/>
</dbReference>
<evidence type="ECO:0000256" key="3">
    <source>
        <dbReference type="ARBA" id="ARBA00008061"/>
    </source>
</evidence>
<keyword evidence="5 15" id="KW-0479">Metal-binding</keyword>
<evidence type="ECO:0000313" key="22">
    <source>
        <dbReference type="Proteomes" id="UP000076871"/>
    </source>
</evidence>
<gene>
    <name evidence="21" type="ORF">LAESUDRAFT_681897</name>
</gene>
<comment type="cofactor">
    <cofactor evidence="2">
        <name>Ca(2+)</name>
        <dbReference type="ChEBI" id="CHEBI:29108"/>
    </cofactor>
</comment>
<keyword evidence="7 21" id="KW-0378">Hydrolase</keyword>
<dbReference type="Gene3D" id="3.20.20.80">
    <property type="entry name" value="Glycosidases"/>
    <property type="match status" value="1"/>
</dbReference>
<feature type="active site" description="Proton donor" evidence="13">
    <location>
        <position position="242"/>
    </location>
</feature>
<feature type="transmembrane region" description="Helical" evidence="18">
    <location>
        <begin position="506"/>
        <end position="529"/>
    </location>
</feature>
<evidence type="ECO:0000313" key="21">
    <source>
        <dbReference type="EMBL" id="KZT05146.1"/>
    </source>
</evidence>
<feature type="binding site" evidence="17">
    <location>
        <position position="246"/>
    </location>
    <ligand>
        <name>substrate</name>
    </ligand>
</feature>
<dbReference type="GO" id="GO:0004556">
    <property type="term" value="F:alpha-amylase activity"/>
    <property type="evidence" value="ECO:0007669"/>
    <property type="project" value="UniProtKB-EC"/>
</dbReference>
<feature type="binding site" evidence="15">
    <location>
        <position position="218"/>
    </location>
    <ligand>
        <name>Ca(2+)</name>
        <dbReference type="ChEBI" id="CHEBI:29108"/>
        <label>2</label>
    </ligand>
</feature>
<keyword evidence="18" id="KW-0812">Transmembrane</keyword>
<feature type="binding site" evidence="17">
    <location>
        <position position="97"/>
    </location>
    <ligand>
        <name>substrate</name>
    </ligand>
</feature>
<feature type="binding site" evidence="15">
    <location>
        <position position="222"/>
    </location>
    <ligand>
        <name>Ca(2+)</name>
        <dbReference type="ChEBI" id="CHEBI:29108"/>
        <label>1</label>
    </ligand>
</feature>
<dbReference type="SMART" id="SM00642">
    <property type="entry name" value="Aamy"/>
    <property type="match status" value="1"/>
</dbReference>
<keyword evidence="22" id="KW-1185">Reference proteome</keyword>
<feature type="site" description="Transition state stabilizer" evidence="14">
    <location>
        <position position="310"/>
    </location>
</feature>
<dbReference type="PANTHER" id="PTHR10357">
    <property type="entry name" value="ALPHA-AMYLASE FAMILY MEMBER"/>
    <property type="match status" value="1"/>
</dbReference>
<dbReference type="GeneID" id="63822806"/>
<comment type="similarity">
    <text evidence="3">Belongs to the glycosyl hydrolase 13 family.</text>
</comment>
<dbReference type="CDD" id="cd11319">
    <property type="entry name" value="AmyAc_euk_AmyA"/>
    <property type="match status" value="1"/>
</dbReference>
<dbReference type="Pfam" id="PF00128">
    <property type="entry name" value="Alpha-amylase"/>
    <property type="match status" value="1"/>
</dbReference>
<dbReference type="RefSeq" id="XP_040762886.1">
    <property type="nucleotide sequence ID" value="XM_040905776.1"/>
</dbReference>
<evidence type="ECO:0000256" key="18">
    <source>
        <dbReference type="SAM" id="Phobius"/>
    </source>
</evidence>
<evidence type="ECO:0000256" key="14">
    <source>
        <dbReference type="PIRSR" id="PIRSR001024-2"/>
    </source>
</evidence>
<organism evidence="21 22">
    <name type="scientific">Laetiporus sulphureus 93-53</name>
    <dbReference type="NCBI Taxonomy" id="1314785"/>
    <lineage>
        <taxon>Eukaryota</taxon>
        <taxon>Fungi</taxon>
        <taxon>Dikarya</taxon>
        <taxon>Basidiomycota</taxon>
        <taxon>Agaricomycotina</taxon>
        <taxon>Agaricomycetes</taxon>
        <taxon>Polyporales</taxon>
        <taxon>Laetiporus</taxon>
    </lineage>
</organism>
<feature type="domain" description="Glycosyl hydrolase family 13 catalytic" evidence="20">
    <location>
        <begin position="28"/>
        <end position="382"/>
    </location>
</feature>
<dbReference type="FunCoup" id="A0A165DLH2">
    <property type="interactions" value="139"/>
</dbReference>
<dbReference type="EC" id="3.2.1.1" evidence="4"/>
<name>A0A165DLH2_9APHY</name>
<proteinExistence type="inferred from homology"/>
<evidence type="ECO:0000256" key="10">
    <source>
        <dbReference type="ARBA" id="ARBA00023180"/>
    </source>
</evidence>
<evidence type="ECO:0000256" key="8">
    <source>
        <dbReference type="ARBA" id="ARBA00022837"/>
    </source>
</evidence>
<dbReference type="AlphaFoldDB" id="A0A165DLH2"/>